<dbReference type="KEGG" id="smo:SELMODRAFT_428178"/>
<reference evidence="3 4" key="1">
    <citation type="journal article" date="2011" name="Science">
        <title>The Selaginella genome identifies genetic changes associated with the evolution of vascular plants.</title>
        <authorList>
            <person name="Banks J.A."/>
            <person name="Nishiyama T."/>
            <person name="Hasebe M."/>
            <person name="Bowman J.L."/>
            <person name="Gribskov M."/>
            <person name="dePamphilis C."/>
            <person name="Albert V.A."/>
            <person name="Aono N."/>
            <person name="Aoyama T."/>
            <person name="Ambrose B.A."/>
            <person name="Ashton N.W."/>
            <person name="Axtell M.J."/>
            <person name="Barker E."/>
            <person name="Barker M.S."/>
            <person name="Bennetzen J.L."/>
            <person name="Bonawitz N.D."/>
            <person name="Chapple C."/>
            <person name="Cheng C."/>
            <person name="Correa L.G."/>
            <person name="Dacre M."/>
            <person name="DeBarry J."/>
            <person name="Dreyer I."/>
            <person name="Elias M."/>
            <person name="Engstrom E.M."/>
            <person name="Estelle M."/>
            <person name="Feng L."/>
            <person name="Finet C."/>
            <person name="Floyd S.K."/>
            <person name="Frommer W.B."/>
            <person name="Fujita T."/>
            <person name="Gramzow L."/>
            <person name="Gutensohn M."/>
            <person name="Harholt J."/>
            <person name="Hattori M."/>
            <person name="Heyl A."/>
            <person name="Hirai T."/>
            <person name="Hiwatashi Y."/>
            <person name="Ishikawa M."/>
            <person name="Iwata M."/>
            <person name="Karol K.G."/>
            <person name="Koehler B."/>
            <person name="Kolukisaoglu U."/>
            <person name="Kubo M."/>
            <person name="Kurata T."/>
            <person name="Lalonde S."/>
            <person name="Li K."/>
            <person name="Li Y."/>
            <person name="Litt A."/>
            <person name="Lyons E."/>
            <person name="Manning G."/>
            <person name="Maruyama T."/>
            <person name="Michael T.P."/>
            <person name="Mikami K."/>
            <person name="Miyazaki S."/>
            <person name="Morinaga S."/>
            <person name="Murata T."/>
            <person name="Mueller-Roeber B."/>
            <person name="Nelson D.R."/>
            <person name="Obara M."/>
            <person name="Oguri Y."/>
            <person name="Olmstead R.G."/>
            <person name="Onodera N."/>
            <person name="Petersen B.L."/>
            <person name="Pils B."/>
            <person name="Prigge M."/>
            <person name="Rensing S.A."/>
            <person name="Riano-Pachon D.M."/>
            <person name="Roberts A.W."/>
            <person name="Sato Y."/>
            <person name="Scheller H.V."/>
            <person name="Schulz B."/>
            <person name="Schulz C."/>
            <person name="Shakirov E.V."/>
            <person name="Shibagaki N."/>
            <person name="Shinohara N."/>
            <person name="Shippen D.E."/>
            <person name="Soerensen I."/>
            <person name="Sotooka R."/>
            <person name="Sugimoto N."/>
            <person name="Sugita M."/>
            <person name="Sumikawa N."/>
            <person name="Tanurdzic M."/>
            <person name="Theissen G."/>
            <person name="Ulvskov P."/>
            <person name="Wakazuki S."/>
            <person name="Weng J.K."/>
            <person name="Willats W.W."/>
            <person name="Wipf D."/>
            <person name="Wolf P.G."/>
            <person name="Yang L."/>
            <person name="Zimmer A.D."/>
            <person name="Zhu Q."/>
            <person name="Mitros T."/>
            <person name="Hellsten U."/>
            <person name="Loque D."/>
            <person name="Otillar R."/>
            <person name="Salamov A."/>
            <person name="Schmutz J."/>
            <person name="Shapiro H."/>
            <person name="Lindquist E."/>
            <person name="Lucas S."/>
            <person name="Rokhsar D."/>
            <person name="Grigoriev I.V."/>
        </authorList>
    </citation>
    <scope>NUCLEOTIDE SEQUENCE [LARGE SCALE GENOMIC DNA]</scope>
</reference>
<protein>
    <submittedName>
        <fullName evidence="3">Uncharacterized protein</fullName>
    </submittedName>
</protein>
<dbReference type="Proteomes" id="UP000001514">
    <property type="component" value="Unassembled WGS sequence"/>
</dbReference>
<keyword evidence="2" id="KW-0732">Signal</keyword>
<evidence type="ECO:0000313" key="4">
    <source>
        <dbReference type="Proteomes" id="UP000001514"/>
    </source>
</evidence>
<dbReference type="InParanoid" id="D8T203"/>
<feature type="transmembrane region" description="Helical" evidence="1">
    <location>
        <begin position="266"/>
        <end position="286"/>
    </location>
</feature>
<feature type="transmembrane region" description="Helical" evidence="1">
    <location>
        <begin position="65"/>
        <end position="85"/>
    </location>
</feature>
<dbReference type="HOGENOM" id="CLU_638420_0_0_1"/>
<feature type="signal peptide" evidence="2">
    <location>
        <begin position="1"/>
        <end position="20"/>
    </location>
</feature>
<feature type="chain" id="PRO_5003123236" evidence="2">
    <location>
        <begin position="21"/>
        <end position="416"/>
    </location>
</feature>
<dbReference type="AlphaFoldDB" id="D8T203"/>
<organism evidence="4">
    <name type="scientific">Selaginella moellendorffii</name>
    <name type="common">Spikemoss</name>
    <dbReference type="NCBI Taxonomy" id="88036"/>
    <lineage>
        <taxon>Eukaryota</taxon>
        <taxon>Viridiplantae</taxon>
        <taxon>Streptophyta</taxon>
        <taxon>Embryophyta</taxon>
        <taxon>Tracheophyta</taxon>
        <taxon>Lycopodiopsida</taxon>
        <taxon>Selaginellales</taxon>
        <taxon>Selaginellaceae</taxon>
        <taxon>Selaginella</taxon>
    </lineage>
</organism>
<feature type="transmembrane region" description="Helical" evidence="1">
    <location>
        <begin position="292"/>
        <end position="309"/>
    </location>
</feature>
<feature type="transmembrane region" description="Helical" evidence="1">
    <location>
        <begin position="153"/>
        <end position="172"/>
    </location>
</feature>
<sequence length="416" mass="46113">MWRLLGLGAALFLLGNPWMWLPFSSRAPGSPPPPSDVDVFSHAAAFLRFCIVDLGDGSGTATVKGFSPVLVLIFMWMVSTASLVEKWILDDNARGRLAAYTCAFSGIFLLASAMLVVPYLQERDRRVWTAIYSVTTVMAWPSFALLRKSPEFYRVTATAVTYGMAQVAPLAVRGYYKLPFPWKTSFASYSLLSLVSSILWAIYSGVVERYMVHMVGAALSIAVNVLYLAFYVKKLVDFFDLFHGLLFSAQYSAIRYWHLACFTHTLYVLLALGSLTGVVIGVLAYFHHKWCMLISFIVGAISATLIPLAPHSSLFVVLQVLSAMAHFCAGMTSICRLVEETPAPGFIYLKSQYVPGYKPNGNFDLDGDEACTIMSVLDWKWGNRAVALVDVVLILVLVAEMIALVDKYIIRRVNHS</sequence>
<proteinExistence type="predicted"/>
<keyword evidence="4" id="KW-1185">Reference proteome</keyword>
<keyword evidence="1" id="KW-0812">Transmembrane</keyword>
<keyword evidence="1" id="KW-0472">Membrane</keyword>
<evidence type="ECO:0000256" key="1">
    <source>
        <dbReference type="SAM" id="Phobius"/>
    </source>
</evidence>
<dbReference type="Gramene" id="EFJ09277">
    <property type="protein sequence ID" value="EFJ09277"/>
    <property type="gene ID" value="SELMODRAFT_428178"/>
</dbReference>
<feature type="transmembrane region" description="Helical" evidence="1">
    <location>
        <begin position="97"/>
        <end position="121"/>
    </location>
</feature>
<evidence type="ECO:0000313" key="3">
    <source>
        <dbReference type="EMBL" id="EFJ09277.1"/>
    </source>
</evidence>
<evidence type="ECO:0000256" key="2">
    <source>
        <dbReference type="SAM" id="SignalP"/>
    </source>
</evidence>
<accession>D8T203</accession>
<dbReference type="EMBL" id="GL377664">
    <property type="protein sequence ID" value="EFJ09277.1"/>
    <property type="molecule type" value="Genomic_DNA"/>
</dbReference>
<feature type="transmembrane region" description="Helical" evidence="1">
    <location>
        <begin position="210"/>
        <end position="232"/>
    </location>
</feature>
<name>D8T203_SELML</name>
<gene>
    <name evidence="3" type="ORF">SELMODRAFT_428178</name>
</gene>
<keyword evidence="1" id="KW-1133">Transmembrane helix</keyword>
<feature type="transmembrane region" description="Helical" evidence="1">
    <location>
        <begin position="184"/>
        <end position="203"/>
    </location>
</feature>
<feature type="transmembrane region" description="Helical" evidence="1">
    <location>
        <begin position="385"/>
        <end position="405"/>
    </location>
</feature>
<feature type="transmembrane region" description="Helical" evidence="1">
    <location>
        <begin position="127"/>
        <end position="146"/>
    </location>
</feature>